<dbReference type="EMBL" id="MG011689">
    <property type="protein sequence ID" value="AVK74764.1"/>
    <property type="molecule type" value="Genomic_DNA"/>
</dbReference>
<evidence type="ECO:0000313" key="2">
    <source>
        <dbReference type="EMBL" id="AVK74764.1"/>
    </source>
</evidence>
<dbReference type="Proteomes" id="UP000248852">
    <property type="component" value="Segment"/>
</dbReference>
<evidence type="ECO:0000259" key="1">
    <source>
        <dbReference type="PROSITE" id="PS50097"/>
    </source>
</evidence>
<name>A0A2U7U8K3_9VIRU</name>
<dbReference type="InterPro" id="IPR000210">
    <property type="entry name" value="BTB/POZ_dom"/>
</dbReference>
<dbReference type="RefSeq" id="YP_009483033.1">
    <property type="nucleotide sequence ID" value="NC_037667.1"/>
</dbReference>
<dbReference type="GeneID" id="36843905"/>
<feature type="domain" description="BTB" evidence="1">
    <location>
        <begin position="14"/>
        <end position="95"/>
    </location>
</feature>
<sequence>MGRRKFASIRHVYCDCAIRVTPKDGGDDTRDYDIIGHRAVLAQAAYFDRLFTHTKAEQIVDQGDVKIDRCSSRLVYHVGIPFAADSVSFLVDVLYGAAETDNVGNVCVDPVDVVMAATYLGMNQTDIVDLIDASLGTLLTALDAKEDRAVEQLGAFVLHIVHSGMEPNLKGALLARTFGLLSEVDRLSVPADMVPVHYYRPEPSVATSARDDMRGRRWREISLPWDACHDGDDDDDSKCDREIVWQGIRFGVHITGSSYDSTGDVHEMEVYISARPDGEVLGGWTPYSPMPAGAIESTPRAAVVTVTAFHPTRGTKIARGWAKPVGEEKPDAHNLGLQKANYAATGHRLDKHMVLVPTVPSFFSRGEAHPARARHVVRVDAEWSDLLACMVQIKVQELA</sequence>
<dbReference type="KEGG" id="vg:36843905"/>
<proteinExistence type="predicted"/>
<protein>
    <submittedName>
        <fullName evidence="2">BTB domain containing protein</fullName>
    </submittedName>
</protein>
<accession>A0A2U7U8K3</accession>
<dbReference type="PROSITE" id="PS50097">
    <property type="entry name" value="BTB"/>
    <property type="match status" value="1"/>
</dbReference>
<gene>
    <name evidence="2" type="ORF">pqer_cds_342</name>
</gene>
<organism evidence="2">
    <name type="scientific">Pandoravirus quercus</name>
    <dbReference type="NCBI Taxonomy" id="2107709"/>
    <lineage>
        <taxon>Viruses</taxon>
        <taxon>Pandoravirus</taxon>
    </lineage>
</organism>
<reference evidence="2" key="1">
    <citation type="journal article" date="2018" name="Nat. Commun.">
        <title>Diversity and evolution of the emerging Pandoraviridae family.</title>
        <authorList>
            <person name="Legendre M."/>
            <person name="Fabre E."/>
            <person name="Poirot O."/>
            <person name="Jeudy S."/>
            <person name="Lartigue A."/>
            <person name="Alempic J.M."/>
            <person name="Beucher L."/>
            <person name="Philippe N."/>
            <person name="Bertaux L."/>
            <person name="Christo-Foroux E."/>
            <person name="Labadie K."/>
            <person name="Coute Y."/>
            <person name="Abergel C."/>
            <person name="Claverie J.M."/>
        </authorList>
    </citation>
    <scope>NUCLEOTIDE SEQUENCE [LARGE SCALE GENOMIC DNA]</scope>
    <source>
        <strain evidence="2">Quercus</strain>
    </source>
</reference>